<dbReference type="AlphaFoldDB" id="A0A392RGW9"/>
<feature type="transmembrane region" description="Helical" evidence="1">
    <location>
        <begin position="6"/>
        <end position="31"/>
    </location>
</feature>
<sequence>VDAVIVAVVAIAVADAVMVAVVAIAVITVAAKCNAAVAA</sequence>
<evidence type="ECO:0000256" key="1">
    <source>
        <dbReference type="SAM" id="Phobius"/>
    </source>
</evidence>
<protein>
    <submittedName>
        <fullName evidence="2">Uncharacterized protein</fullName>
    </submittedName>
</protein>
<proteinExistence type="predicted"/>
<accession>A0A392RGW9</accession>
<dbReference type="EMBL" id="LXQA010227462">
    <property type="protein sequence ID" value="MCI35821.1"/>
    <property type="molecule type" value="Genomic_DNA"/>
</dbReference>
<name>A0A392RGW9_9FABA</name>
<organism evidence="2 3">
    <name type="scientific">Trifolium medium</name>
    <dbReference type="NCBI Taxonomy" id="97028"/>
    <lineage>
        <taxon>Eukaryota</taxon>
        <taxon>Viridiplantae</taxon>
        <taxon>Streptophyta</taxon>
        <taxon>Embryophyta</taxon>
        <taxon>Tracheophyta</taxon>
        <taxon>Spermatophyta</taxon>
        <taxon>Magnoliopsida</taxon>
        <taxon>eudicotyledons</taxon>
        <taxon>Gunneridae</taxon>
        <taxon>Pentapetalae</taxon>
        <taxon>rosids</taxon>
        <taxon>fabids</taxon>
        <taxon>Fabales</taxon>
        <taxon>Fabaceae</taxon>
        <taxon>Papilionoideae</taxon>
        <taxon>50 kb inversion clade</taxon>
        <taxon>NPAAA clade</taxon>
        <taxon>Hologalegina</taxon>
        <taxon>IRL clade</taxon>
        <taxon>Trifolieae</taxon>
        <taxon>Trifolium</taxon>
    </lineage>
</organism>
<comment type="caution">
    <text evidence="2">The sequence shown here is derived from an EMBL/GenBank/DDBJ whole genome shotgun (WGS) entry which is preliminary data.</text>
</comment>
<dbReference type="Proteomes" id="UP000265520">
    <property type="component" value="Unassembled WGS sequence"/>
</dbReference>
<feature type="non-terminal residue" evidence="2">
    <location>
        <position position="1"/>
    </location>
</feature>
<evidence type="ECO:0000313" key="3">
    <source>
        <dbReference type="Proteomes" id="UP000265520"/>
    </source>
</evidence>
<keyword evidence="1" id="KW-1133">Transmembrane helix</keyword>
<reference evidence="2 3" key="1">
    <citation type="journal article" date="2018" name="Front. Plant Sci.">
        <title>Red Clover (Trifolium pratense) and Zigzag Clover (T. medium) - A Picture of Genomic Similarities and Differences.</title>
        <authorList>
            <person name="Dluhosova J."/>
            <person name="Istvanek J."/>
            <person name="Nedelnik J."/>
            <person name="Repkova J."/>
        </authorList>
    </citation>
    <scope>NUCLEOTIDE SEQUENCE [LARGE SCALE GENOMIC DNA]</scope>
    <source>
        <strain evidence="3">cv. 10/8</strain>
        <tissue evidence="2">Leaf</tissue>
    </source>
</reference>
<keyword evidence="1" id="KW-0812">Transmembrane</keyword>
<evidence type="ECO:0000313" key="2">
    <source>
        <dbReference type="EMBL" id="MCI35821.1"/>
    </source>
</evidence>
<keyword evidence="3" id="KW-1185">Reference proteome</keyword>
<keyword evidence="1" id="KW-0472">Membrane</keyword>